<dbReference type="EMBL" id="GBRH01183922">
    <property type="protein sequence ID" value="JAE13974.1"/>
    <property type="molecule type" value="Transcribed_RNA"/>
</dbReference>
<sequence>MLASNTPPNDATFKALKVILVKSGIKKNETRKLELLRRNNTHDCLHLWYRALSSAVRSSASSAIRIHPLDTDNYKSRKRHRESK</sequence>
<organism evidence="1">
    <name type="scientific">Arundo donax</name>
    <name type="common">Giant reed</name>
    <name type="synonym">Donax arundinaceus</name>
    <dbReference type="NCBI Taxonomy" id="35708"/>
    <lineage>
        <taxon>Eukaryota</taxon>
        <taxon>Viridiplantae</taxon>
        <taxon>Streptophyta</taxon>
        <taxon>Embryophyta</taxon>
        <taxon>Tracheophyta</taxon>
        <taxon>Spermatophyta</taxon>
        <taxon>Magnoliopsida</taxon>
        <taxon>Liliopsida</taxon>
        <taxon>Poales</taxon>
        <taxon>Poaceae</taxon>
        <taxon>PACMAD clade</taxon>
        <taxon>Arundinoideae</taxon>
        <taxon>Arundineae</taxon>
        <taxon>Arundo</taxon>
    </lineage>
</organism>
<name>A0A0A9FRU1_ARUDO</name>
<dbReference type="AlphaFoldDB" id="A0A0A9FRU1"/>
<evidence type="ECO:0000313" key="1">
    <source>
        <dbReference type="EMBL" id="JAE13974.1"/>
    </source>
</evidence>
<proteinExistence type="predicted"/>
<reference evidence="1" key="2">
    <citation type="journal article" date="2015" name="Data Brief">
        <title>Shoot transcriptome of the giant reed, Arundo donax.</title>
        <authorList>
            <person name="Barrero R.A."/>
            <person name="Guerrero F.D."/>
            <person name="Moolhuijzen P."/>
            <person name="Goolsby J.A."/>
            <person name="Tidwell J."/>
            <person name="Bellgard S.E."/>
            <person name="Bellgard M.I."/>
        </authorList>
    </citation>
    <scope>NUCLEOTIDE SEQUENCE</scope>
    <source>
        <tissue evidence="1">Shoot tissue taken approximately 20 cm above the soil surface</tissue>
    </source>
</reference>
<reference evidence="1" key="1">
    <citation type="submission" date="2014-09" db="EMBL/GenBank/DDBJ databases">
        <authorList>
            <person name="Magalhaes I.L.F."/>
            <person name="Oliveira U."/>
            <person name="Santos F.R."/>
            <person name="Vidigal T.H.D.A."/>
            <person name="Brescovit A.D."/>
            <person name="Santos A.J."/>
        </authorList>
    </citation>
    <scope>NUCLEOTIDE SEQUENCE</scope>
    <source>
        <tissue evidence="1">Shoot tissue taken approximately 20 cm above the soil surface</tissue>
    </source>
</reference>
<accession>A0A0A9FRU1</accession>
<protein>
    <submittedName>
        <fullName evidence="1">Uncharacterized protein</fullName>
    </submittedName>
</protein>